<evidence type="ECO:0000313" key="1">
    <source>
        <dbReference type="EMBL" id="OGG84513.1"/>
    </source>
</evidence>
<gene>
    <name evidence="1" type="ORF">A3G90_00245</name>
</gene>
<dbReference type="Proteomes" id="UP000177325">
    <property type="component" value="Unassembled WGS sequence"/>
</dbReference>
<reference evidence="1 2" key="1">
    <citation type="journal article" date="2016" name="Nat. Commun.">
        <title>Thousands of microbial genomes shed light on interconnected biogeochemical processes in an aquifer system.</title>
        <authorList>
            <person name="Anantharaman K."/>
            <person name="Brown C.T."/>
            <person name="Hug L.A."/>
            <person name="Sharon I."/>
            <person name="Castelle C.J."/>
            <person name="Probst A.J."/>
            <person name="Thomas B.C."/>
            <person name="Singh A."/>
            <person name="Wilkins M.J."/>
            <person name="Karaoz U."/>
            <person name="Brodie E.L."/>
            <person name="Williams K.H."/>
            <person name="Hubbard S.S."/>
            <person name="Banfield J.F."/>
        </authorList>
    </citation>
    <scope>NUCLEOTIDE SEQUENCE [LARGE SCALE GENOMIC DNA]</scope>
</reference>
<proteinExistence type="predicted"/>
<dbReference type="EMBL" id="MFMM01000001">
    <property type="protein sequence ID" value="OGG84513.1"/>
    <property type="molecule type" value="Genomic_DNA"/>
</dbReference>
<name>A0A1F6FF90_9BACT</name>
<evidence type="ECO:0000313" key="2">
    <source>
        <dbReference type="Proteomes" id="UP000177325"/>
    </source>
</evidence>
<comment type="caution">
    <text evidence="1">The sequence shown here is derived from an EMBL/GenBank/DDBJ whole genome shotgun (WGS) entry which is preliminary data.</text>
</comment>
<organism evidence="1 2">
    <name type="scientific">Candidatus Kaiserbacteria bacterium RIFCSPLOWO2_12_FULL_45_26</name>
    <dbReference type="NCBI Taxonomy" id="1798525"/>
    <lineage>
        <taxon>Bacteria</taxon>
        <taxon>Candidatus Kaiseribacteriota</taxon>
    </lineage>
</organism>
<sequence>MMFFTSQGLPLTDGQQRVKGLLIVAGCKPRDATGLVTWIDEACASELESEILTCVESSGECINPEGLLRYCRQLALLNQMVAELAAGNFQLDEQGVANYGLADAKA</sequence>
<accession>A0A1F6FF90</accession>
<dbReference type="AlphaFoldDB" id="A0A1F6FF90"/>
<protein>
    <submittedName>
        <fullName evidence="1">Uncharacterized protein</fullName>
    </submittedName>
</protein>